<sequence>MPTTTKTNDIRKVLTSPTPLYFAAGLIDKLRETAPERLAAVREKAADPKAVQERLAQQAKQTQSKLTAALSGIDTDLKKLRDQAQHLALQGVGLAAEYAVKAREGYGELAERGRDAVQTWRGEKNGAGKDLSRARGRSEVVVVEEEEKKPQARAAAARRTTARSRTTQTGAAKKAAARKTATPRKTTAGAPATARKTAAPPTPKAVAKKETAAKKAAKQTPRQEASKQETSES</sequence>
<feature type="region of interest" description="Disordered" evidence="1">
    <location>
        <begin position="120"/>
        <end position="233"/>
    </location>
</feature>
<gene>
    <name evidence="2" type="ORF">GCM10010405_08470</name>
</gene>
<accession>A0ABP5WJN0</accession>
<dbReference type="EMBL" id="BAAASZ010000006">
    <property type="protein sequence ID" value="GAA2428162.1"/>
    <property type="molecule type" value="Genomic_DNA"/>
</dbReference>
<keyword evidence="3" id="KW-1185">Reference proteome</keyword>
<reference evidence="3" key="1">
    <citation type="journal article" date="2019" name="Int. J. Syst. Evol. Microbiol.">
        <title>The Global Catalogue of Microorganisms (GCM) 10K type strain sequencing project: providing services to taxonomists for standard genome sequencing and annotation.</title>
        <authorList>
            <consortium name="The Broad Institute Genomics Platform"/>
            <consortium name="The Broad Institute Genome Sequencing Center for Infectious Disease"/>
            <person name="Wu L."/>
            <person name="Ma J."/>
        </authorList>
    </citation>
    <scope>NUCLEOTIDE SEQUENCE [LARGE SCALE GENOMIC DNA]</scope>
    <source>
        <strain evidence="3">JCM 6305</strain>
    </source>
</reference>
<evidence type="ECO:0000313" key="2">
    <source>
        <dbReference type="EMBL" id="GAA2428162.1"/>
    </source>
</evidence>
<dbReference type="Proteomes" id="UP001501638">
    <property type="component" value="Unassembled WGS sequence"/>
</dbReference>
<feature type="compositionally biased region" description="Basic and acidic residues" evidence="1">
    <location>
        <begin position="224"/>
        <end position="233"/>
    </location>
</feature>
<protein>
    <submittedName>
        <fullName evidence="2">Uncharacterized protein</fullName>
    </submittedName>
</protein>
<dbReference type="RefSeq" id="WP_344320678.1">
    <property type="nucleotide sequence ID" value="NZ_BAAASZ010000006.1"/>
</dbReference>
<comment type="caution">
    <text evidence="2">The sequence shown here is derived from an EMBL/GenBank/DDBJ whole genome shotgun (WGS) entry which is preliminary data.</text>
</comment>
<organism evidence="2 3">
    <name type="scientific">Streptomyces macrosporus</name>
    <dbReference type="NCBI Taxonomy" id="44032"/>
    <lineage>
        <taxon>Bacteria</taxon>
        <taxon>Bacillati</taxon>
        <taxon>Actinomycetota</taxon>
        <taxon>Actinomycetes</taxon>
        <taxon>Kitasatosporales</taxon>
        <taxon>Streptomycetaceae</taxon>
        <taxon>Streptomyces</taxon>
    </lineage>
</organism>
<evidence type="ECO:0000256" key="1">
    <source>
        <dbReference type="SAM" id="MobiDB-lite"/>
    </source>
</evidence>
<proteinExistence type="predicted"/>
<name>A0ABP5WJN0_9ACTN</name>
<feature type="compositionally biased region" description="Low complexity" evidence="1">
    <location>
        <begin position="152"/>
        <end position="199"/>
    </location>
</feature>
<evidence type="ECO:0000313" key="3">
    <source>
        <dbReference type="Proteomes" id="UP001501638"/>
    </source>
</evidence>
<feature type="compositionally biased region" description="Basic and acidic residues" evidence="1">
    <location>
        <begin position="120"/>
        <end position="138"/>
    </location>
</feature>